<gene>
    <name evidence="1" type="ORF">NNL22_01005</name>
</gene>
<sequence length="171" mass="19419">MRQQVVGLGDQHYRVAVCIGNRPTIPYYQNLNEFAPLKPDEIAHIVEHTGNHWRKVFNIFAKLMFQLDKSSEPTWQAYRDRALLQQGSGHALVFSSFESLPLSDDSVVIIAGKSYAEELGVLESVSPIGEGFYIHPSAKVIVTPYFDYRQLSNRKLDMLISLITSDLKFKC</sequence>
<proteinExistence type="predicted"/>
<dbReference type="AlphaFoldDB" id="A0A9E8KPA6"/>
<name>A0A9E8KPA6_9ALTE</name>
<dbReference type="Proteomes" id="UP001164472">
    <property type="component" value="Chromosome"/>
</dbReference>
<dbReference type="EMBL" id="CP101527">
    <property type="protein sequence ID" value="UZW75218.1"/>
    <property type="molecule type" value="Genomic_DNA"/>
</dbReference>
<dbReference type="InterPro" id="IPR054222">
    <property type="entry name" value="DUF6942"/>
</dbReference>
<keyword evidence="2" id="KW-1185">Reference proteome</keyword>
<dbReference type="KEGG" id="asem:NNL22_01005"/>
<evidence type="ECO:0000313" key="2">
    <source>
        <dbReference type="Proteomes" id="UP001164472"/>
    </source>
</evidence>
<reference evidence="1" key="1">
    <citation type="submission" date="2022-07" db="EMBL/GenBank/DDBJ databases">
        <title>Alkalimarinus sp. nov., isolated from gut of a Alitta virens.</title>
        <authorList>
            <person name="Yang A.I."/>
            <person name="Shin N.-R."/>
        </authorList>
    </citation>
    <scope>NUCLEOTIDE SEQUENCE</scope>
    <source>
        <strain evidence="1">FA028</strain>
    </source>
</reference>
<protein>
    <submittedName>
        <fullName evidence="1">Uncharacterized protein</fullName>
    </submittedName>
</protein>
<organism evidence="1 2">
    <name type="scientific">Alkalimarinus sediminis</name>
    <dbReference type="NCBI Taxonomy" id="1632866"/>
    <lineage>
        <taxon>Bacteria</taxon>
        <taxon>Pseudomonadati</taxon>
        <taxon>Pseudomonadota</taxon>
        <taxon>Gammaproteobacteria</taxon>
        <taxon>Alteromonadales</taxon>
        <taxon>Alteromonadaceae</taxon>
        <taxon>Alkalimarinus</taxon>
    </lineage>
</organism>
<accession>A0A9E8KPA6</accession>
<dbReference type="Pfam" id="PF22098">
    <property type="entry name" value="DUF6942"/>
    <property type="match status" value="1"/>
</dbReference>
<evidence type="ECO:0000313" key="1">
    <source>
        <dbReference type="EMBL" id="UZW75218.1"/>
    </source>
</evidence>
<dbReference type="RefSeq" id="WP_251810968.1">
    <property type="nucleotide sequence ID" value="NZ_CP101527.1"/>
</dbReference>